<name>A0AC34F818_9BILA</name>
<dbReference type="Proteomes" id="UP000887579">
    <property type="component" value="Unplaced"/>
</dbReference>
<dbReference type="WBParaSite" id="ES5_v2.g13194.t1">
    <property type="protein sequence ID" value="ES5_v2.g13194.t1"/>
    <property type="gene ID" value="ES5_v2.g13194"/>
</dbReference>
<proteinExistence type="predicted"/>
<reference evidence="2" key="1">
    <citation type="submission" date="2022-11" db="UniProtKB">
        <authorList>
            <consortium name="WormBaseParasite"/>
        </authorList>
    </citation>
    <scope>IDENTIFICATION</scope>
</reference>
<accession>A0AC34F818</accession>
<organism evidence="1 2">
    <name type="scientific">Panagrolaimus sp. ES5</name>
    <dbReference type="NCBI Taxonomy" id="591445"/>
    <lineage>
        <taxon>Eukaryota</taxon>
        <taxon>Metazoa</taxon>
        <taxon>Ecdysozoa</taxon>
        <taxon>Nematoda</taxon>
        <taxon>Chromadorea</taxon>
        <taxon>Rhabditida</taxon>
        <taxon>Tylenchina</taxon>
        <taxon>Panagrolaimomorpha</taxon>
        <taxon>Panagrolaimoidea</taxon>
        <taxon>Panagrolaimidae</taxon>
        <taxon>Panagrolaimus</taxon>
    </lineage>
</organism>
<evidence type="ECO:0000313" key="1">
    <source>
        <dbReference type="Proteomes" id="UP000887579"/>
    </source>
</evidence>
<protein>
    <submittedName>
        <fullName evidence="2">Uncharacterized protein</fullName>
    </submittedName>
</protein>
<evidence type="ECO:0000313" key="2">
    <source>
        <dbReference type="WBParaSite" id="ES5_v2.g13194.t1"/>
    </source>
</evidence>
<sequence>MDYNSLKSQIVEEVKQSLSHYIEERVDELLRAFFAPLFVQKPEKDGFTEGSTQVSSLQSSKSSSVSGDNTPAQTSDELKTAALLTEQNDCSDDRSSSAASSRLSVLDKPSSALDFSGIVKNGRQYYLPIYSAMPKMKPLFVTFNSPTQGLLYIISQYRRQFCRVIPGFRALYRQFVAYYNLHDPIVFEGHSPLDQILELQNLLFDYLCSWIKSENYLGQEKRSSGIRHMWKCNHPGEERVLVVGLSFDMFDSPVRKNDEDVCQIINAFFVKKVDVNPSIINPETTDGENATVKCDNFEKEQSITFRDSLKKPFICDSEIKKATLRVLLNGADPTGLCRNSPFFGKTILPIGKHQIAKHDVRIMFNNVNQGILHLLIVCFDRFRRILPEFESLPLEVSTKRDVLRVAGNISRNFDLTGENALIYLQCLVYSFLHSSMISDKYLGYENRTFGTRHIWSLPKSFEGDFVLALTMIDEIVIEGNKCYYKVDTASFLPLSHLKSFKIIKPSALTAKL</sequence>